<dbReference type="PROSITE" id="PS51450">
    <property type="entry name" value="LRR"/>
    <property type="match status" value="5"/>
</dbReference>
<reference evidence="4" key="1">
    <citation type="submission" date="2021-06" db="EMBL/GenBank/DDBJ databases">
        <authorList>
            <person name="Criscuolo A."/>
        </authorList>
    </citation>
    <scope>NUCLEOTIDE SEQUENCE</scope>
    <source>
        <strain evidence="4">CIP111803</strain>
    </source>
</reference>
<organism evidence="4 5">
    <name type="scientific">Leucobacter soli</name>
    <dbReference type="NCBI Taxonomy" id="2812850"/>
    <lineage>
        <taxon>Bacteria</taxon>
        <taxon>Bacillati</taxon>
        <taxon>Actinomycetota</taxon>
        <taxon>Actinomycetes</taxon>
        <taxon>Micrococcales</taxon>
        <taxon>Microbacteriaceae</taxon>
        <taxon>Leucobacter</taxon>
    </lineage>
</organism>
<keyword evidence="5" id="KW-1185">Reference proteome</keyword>
<name>A0A916K477_9MICO</name>
<accession>A0A916K477</accession>
<evidence type="ECO:0000256" key="2">
    <source>
        <dbReference type="ARBA" id="ARBA00022737"/>
    </source>
</evidence>
<dbReference type="Proteomes" id="UP000693892">
    <property type="component" value="Unassembled WGS sequence"/>
</dbReference>
<evidence type="ECO:0000313" key="5">
    <source>
        <dbReference type="Proteomes" id="UP000693892"/>
    </source>
</evidence>
<dbReference type="PANTHER" id="PTHR46652:SF3">
    <property type="entry name" value="LEUCINE-RICH REPEAT-CONTAINING PROTEIN 9"/>
    <property type="match status" value="1"/>
</dbReference>
<gene>
    <name evidence="4" type="ORF">LEUCIP111803_02537</name>
</gene>
<dbReference type="InterPro" id="IPR055414">
    <property type="entry name" value="LRR_R13L4/SHOC2-like"/>
</dbReference>
<dbReference type="RefSeq" id="WP_218116449.1">
    <property type="nucleotide sequence ID" value="NZ_CAJVAP010000048.1"/>
</dbReference>
<sequence>MDPKQCERRAARPAARHRRRGFSGPVAAAAGFALALFGAVAPAGAVPEEVVSFSDRDLHACVLSGLGERPLSSPYRDVTIAEMESLTALNCELRFDYDEDDVPLNPISGLGGLSHAVNLTSLNLQGQQLDSIAQLADLQKLSTLDLGSTSIDSLSPLRGLTSLTELDASNTAVVSLAPLKELRSLRSLDVNGTNVTTIGRLEGLTRLETLNIGYTKVNSVTALAPLKRLRTLVWGGYDRFHSVSDLHGLHKLTSLRTLELQATGIASFAKWKGLPELRTLKIEGGGLRSVAGLMKMKKLENLSLRWNRQLTSLSGFGGSSKLQSLDISFTKVKSFSGLGKLSKLKHLHASGARLTSLSGLTAYRGTLKSLDASRNNLRSVKAIRSLTKLKKLDLGSNRISSVKYLRPLTKLTHLKLGWNRIRSLQGLNKMKHMVLFQVRDQELTGSAATVGKPYTLPVVRTPGGSRIAYSHCSMDCTLKPTSVTWKQPTTGWVAWEARVRIGTDTAVFNGTFTQSVKKKK</sequence>
<dbReference type="Pfam" id="PF12799">
    <property type="entry name" value="LRR_4"/>
    <property type="match status" value="1"/>
</dbReference>
<dbReference type="InterPro" id="IPR025875">
    <property type="entry name" value="Leu-rich_rpt_4"/>
</dbReference>
<dbReference type="InterPro" id="IPR003591">
    <property type="entry name" value="Leu-rich_rpt_typical-subtyp"/>
</dbReference>
<feature type="domain" description="Disease resistance R13L4/SHOC-2-like LRR" evidence="3">
    <location>
        <begin position="123"/>
        <end position="303"/>
    </location>
</feature>
<dbReference type="EMBL" id="CAJVAP010000048">
    <property type="protein sequence ID" value="CAG7622600.1"/>
    <property type="molecule type" value="Genomic_DNA"/>
</dbReference>
<dbReference type="SMART" id="SM00369">
    <property type="entry name" value="LRR_TYP"/>
    <property type="match status" value="5"/>
</dbReference>
<keyword evidence="1" id="KW-0433">Leucine-rich repeat</keyword>
<proteinExistence type="predicted"/>
<dbReference type="InterPro" id="IPR001611">
    <property type="entry name" value="Leu-rich_rpt"/>
</dbReference>
<dbReference type="PANTHER" id="PTHR46652">
    <property type="entry name" value="LEUCINE-RICH REPEAT AND IQ DOMAIN-CONTAINING PROTEIN 1-RELATED"/>
    <property type="match status" value="1"/>
</dbReference>
<evidence type="ECO:0000313" key="4">
    <source>
        <dbReference type="EMBL" id="CAG7622600.1"/>
    </source>
</evidence>
<dbReference type="AlphaFoldDB" id="A0A916K477"/>
<dbReference type="InterPro" id="IPR050836">
    <property type="entry name" value="SDS22/Internalin_LRR"/>
</dbReference>
<keyword evidence="2" id="KW-0677">Repeat</keyword>
<comment type="caution">
    <text evidence="4">The sequence shown here is derived from an EMBL/GenBank/DDBJ whole genome shotgun (WGS) entry which is preliminary data.</text>
</comment>
<dbReference type="SMART" id="SM00365">
    <property type="entry name" value="LRR_SD22"/>
    <property type="match status" value="7"/>
</dbReference>
<protein>
    <recommendedName>
        <fullName evidence="3">Disease resistance R13L4/SHOC-2-like LRR domain-containing protein</fullName>
    </recommendedName>
</protein>
<dbReference type="Pfam" id="PF23598">
    <property type="entry name" value="LRR_14"/>
    <property type="match status" value="1"/>
</dbReference>
<evidence type="ECO:0000256" key="1">
    <source>
        <dbReference type="ARBA" id="ARBA00022614"/>
    </source>
</evidence>
<evidence type="ECO:0000259" key="3">
    <source>
        <dbReference type="Pfam" id="PF23598"/>
    </source>
</evidence>